<dbReference type="EMBL" id="CP017080">
    <property type="protein sequence ID" value="AOH56645.1"/>
    <property type="molecule type" value="Genomic_DNA"/>
</dbReference>
<feature type="domain" description="Ketopantoate reductase N-terminal" evidence="1">
    <location>
        <begin position="3"/>
        <end position="151"/>
    </location>
</feature>
<reference evidence="2 3" key="1">
    <citation type="submission" date="2016-08" db="EMBL/GenBank/DDBJ databases">
        <title>Complete genome sequence of Bacillus muralis G25-68, a strain with toxicity to nematodes.</title>
        <authorList>
            <person name="Zheng Z."/>
        </authorList>
    </citation>
    <scope>NUCLEOTIDE SEQUENCE [LARGE SCALE GENOMIC DNA]</scope>
    <source>
        <strain evidence="2 3">G25-68</strain>
    </source>
</reference>
<dbReference type="InterPro" id="IPR013332">
    <property type="entry name" value="KPR_N"/>
</dbReference>
<dbReference type="Gene3D" id="3.40.50.720">
    <property type="entry name" value="NAD(P)-binding Rossmann-like Domain"/>
    <property type="match status" value="1"/>
</dbReference>
<dbReference type="OrthoDB" id="9793586at2"/>
<evidence type="ECO:0000259" key="1">
    <source>
        <dbReference type="Pfam" id="PF02558"/>
    </source>
</evidence>
<sequence length="318" mass="35794">MKILMFGRGVMATQYGWALEKAGNEVDFYVRPGRAAQYGPYVDLDILDGRKNRKGDQVLERWFINMREEISPDHDYDLIFLSVNHEQFEEASKIVSERAGNATILIFNNVWDDLDTVAARLPKEQILWGFPGGGGGFRGKNKLEAGFMKSIYLESAAAASSVVRHKNAVDLFQQAGFSVSLQKDMYVWYLQHFIMNAGMAAQALKMGSYQKMYQSPKHVKPAVLLMREMLPLIRAKGRRASLGTMVMLHLPAGLMGYGVYKVITGGTLAGAIMERMEDTAYISQESFALFPRDILADARRLGIELPRLTALEPYFRMV</sequence>
<dbReference type="KEGG" id="bmur:ABE28_019940"/>
<dbReference type="Pfam" id="PF02558">
    <property type="entry name" value="ApbA"/>
    <property type="match status" value="1"/>
</dbReference>
<dbReference type="Proteomes" id="UP000077926">
    <property type="component" value="Chromosome"/>
</dbReference>
<evidence type="ECO:0000313" key="2">
    <source>
        <dbReference type="EMBL" id="AOH56645.1"/>
    </source>
</evidence>
<protein>
    <recommendedName>
        <fullName evidence="1">Ketopantoate reductase N-terminal domain-containing protein</fullName>
    </recommendedName>
</protein>
<accession>A0A1B3XTU7</accession>
<name>A0A1B3XTU7_9BACI</name>
<organism evidence="2 3">
    <name type="scientific">Peribacillus muralis</name>
    <dbReference type="NCBI Taxonomy" id="264697"/>
    <lineage>
        <taxon>Bacteria</taxon>
        <taxon>Bacillati</taxon>
        <taxon>Bacillota</taxon>
        <taxon>Bacilli</taxon>
        <taxon>Bacillales</taxon>
        <taxon>Bacillaceae</taxon>
        <taxon>Peribacillus</taxon>
    </lineage>
</organism>
<gene>
    <name evidence="2" type="ORF">ABE28_019940</name>
</gene>
<dbReference type="AlphaFoldDB" id="A0A1B3XTU7"/>
<keyword evidence="3" id="KW-1185">Reference proteome</keyword>
<proteinExistence type="predicted"/>
<dbReference type="RefSeq" id="WP_064462780.1">
    <property type="nucleotide sequence ID" value="NZ_CP017080.1"/>
</dbReference>
<dbReference type="STRING" id="264697.ABE28_019940"/>
<evidence type="ECO:0000313" key="3">
    <source>
        <dbReference type="Proteomes" id="UP000077926"/>
    </source>
</evidence>